<feature type="transmembrane region" description="Helical" evidence="7">
    <location>
        <begin position="45"/>
        <end position="62"/>
    </location>
</feature>
<evidence type="ECO:0000256" key="7">
    <source>
        <dbReference type="SAM" id="Phobius"/>
    </source>
</evidence>
<feature type="transmembrane region" description="Helical" evidence="7">
    <location>
        <begin position="392"/>
        <end position="410"/>
    </location>
</feature>
<feature type="transmembrane region" description="Helical" evidence="7">
    <location>
        <begin position="443"/>
        <end position="468"/>
    </location>
</feature>
<evidence type="ECO:0000259" key="8">
    <source>
        <dbReference type="PROSITE" id="PS50850"/>
    </source>
</evidence>
<name>A0A921HNC5_9FIRM</name>
<feature type="transmembrane region" description="Helical" evidence="7">
    <location>
        <begin position="257"/>
        <end position="279"/>
    </location>
</feature>
<evidence type="ECO:0000256" key="4">
    <source>
        <dbReference type="ARBA" id="ARBA00022692"/>
    </source>
</evidence>
<dbReference type="InterPro" id="IPR020846">
    <property type="entry name" value="MFS_dom"/>
</dbReference>
<organism evidence="9 10">
    <name type="scientific">Megamonas hypermegale</name>
    <dbReference type="NCBI Taxonomy" id="158847"/>
    <lineage>
        <taxon>Bacteria</taxon>
        <taxon>Bacillati</taxon>
        <taxon>Bacillota</taxon>
        <taxon>Negativicutes</taxon>
        <taxon>Selenomonadales</taxon>
        <taxon>Selenomonadaceae</taxon>
        <taxon>Megamonas</taxon>
    </lineage>
</organism>
<keyword evidence="2" id="KW-0813">Transport</keyword>
<evidence type="ECO:0000256" key="3">
    <source>
        <dbReference type="ARBA" id="ARBA00022475"/>
    </source>
</evidence>
<keyword evidence="5 7" id="KW-1133">Transmembrane helix</keyword>
<keyword evidence="4 7" id="KW-0812">Transmembrane</keyword>
<dbReference type="EMBL" id="DYVR01000231">
    <property type="protein sequence ID" value="HJF85642.1"/>
    <property type="molecule type" value="Genomic_DNA"/>
</dbReference>
<dbReference type="InterPro" id="IPR011701">
    <property type="entry name" value="MFS"/>
</dbReference>
<comment type="subcellular location">
    <subcellularLocation>
        <location evidence="1">Cell membrane</location>
        <topology evidence="1">Multi-pass membrane protein</topology>
    </subcellularLocation>
</comment>
<dbReference type="PROSITE" id="PS50850">
    <property type="entry name" value="MFS"/>
    <property type="match status" value="1"/>
</dbReference>
<gene>
    <name evidence="9" type="ORF">K8V65_08280</name>
</gene>
<dbReference type="PANTHER" id="PTHR23501:SF191">
    <property type="entry name" value="VACUOLAR BASIC AMINO ACID TRANSPORTER 4"/>
    <property type="match status" value="1"/>
</dbReference>
<dbReference type="InterPro" id="IPR036259">
    <property type="entry name" value="MFS_trans_sf"/>
</dbReference>
<dbReference type="Gene3D" id="1.20.1720.10">
    <property type="entry name" value="Multidrug resistance protein D"/>
    <property type="match status" value="1"/>
</dbReference>
<feature type="transmembrane region" description="Helical" evidence="7">
    <location>
        <begin position="74"/>
        <end position="99"/>
    </location>
</feature>
<dbReference type="Pfam" id="PF07690">
    <property type="entry name" value="MFS_1"/>
    <property type="match status" value="1"/>
</dbReference>
<keyword evidence="6 7" id="KW-0472">Membrane</keyword>
<comment type="caution">
    <text evidence="9">The sequence shown here is derived from an EMBL/GenBank/DDBJ whole genome shotgun (WGS) entry which is preliminary data.</text>
</comment>
<evidence type="ECO:0000256" key="6">
    <source>
        <dbReference type="ARBA" id="ARBA00023136"/>
    </source>
</evidence>
<feature type="transmembrane region" description="Helical" evidence="7">
    <location>
        <begin position="218"/>
        <end position="237"/>
    </location>
</feature>
<feature type="transmembrane region" description="Helical" evidence="7">
    <location>
        <begin position="321"/>
        <end position="340"/>
    </location>
</feature>
<dbReference type="PANTHER" id="PTHR23501">
    <property type="entry name" value="MAJOR FACILITATOR SUPERFAMILY"/>
    <property type="match status" value="1"/>
</dbReference>
<feature type="transmembrane region" description="Helical" evidence="7">
    <location>
        <begin position="285"/>
        <end position="309"/>
    </location>
</feature>
<dbReference type="PRINTS" id="PR01036">
    <property type="entry name" value="TCRTETB"/>
</dbReference>
<evidence type="ECO:0000256" key="5">
    <source>
        <dbReference type="ARBA" id="ARBA00022989"/>
    </source>
</evidence>
<dbReference type="GO" id="GO:0005886">
    <property type="term" value="C:plasma membrane"/>
    <property type="evidence" value="ECO:0007669"/>
    <property type="project" value="UniProtKB-SubCell"/>
</dbReference>
<feature type="transmembrane region" description="Helical" evidence="7">
    <location>
        <begin position="105"/>
        <end position="125"/>
    </location>
</feature>
<evidence type="ECO:0000313" key="10">
    <source>
        <dbReference type="Proteomes" id="UP000780768"/>
    </source>
</evidence>
<feature type="domain" description="Major facilitator superfamily (MFS) profile" evidence="8">
    <location>
        <begin position="8"/>
        <end position="473"/>
    </location>
</feature>
<feature type="transmembrane region" description="Helical" evidence="7">
    <location>
        <begin position="346"/>
        <end position="371"/>
    </location>
</feature>
<dbReference type="FunFam" id="1.20.1720.10:FF:000004">
    <property type="entry name" value="EmrB/QacA family drug resistance transporter"/>
    <property type="match status" value="1"/>
</dbReference>
<feature type="transmembrane region" description="Helical" evidence="7">
    <location>
        <begin position="160"/>
        <end position="180"/>
    </location>
</feature>
<dbReference type="AlphaFoldDB" id="A0A921HNC5"/>
<reference evidence="9" key="1">
    <citation type="journal article" date="2021" name="PeerJ">
        <title>Extensive microbial diversity within the chicken gut microbiome revealed by metagenomics and culture.</title>
        <authorList>
            <person name="Gilroy R."/>
            <person name="Ravi A."/>
            <person name="Getino M."/>
            <person name="Pursley I."/>
            <person name="Horton D.L."/>
            <person name="Alikhan N.F."/>
            <person name="Baker D."/>
            <person name="Gharbi K."/>
            <person name="Hall N."/>
            <person name="Watson M."/>
            <person name="Adriaenssens E.M."/>
            <person name="Foster-Nyarko E."/>
            <person name="Jarju S."/>
            <person name="Secka A."/>
            <person name="Antonio M."/>
            <person name="Oren A."/>
            <person name="Chaudhuri R.R."/>
            <person name="La Ragione R."/>
            <person name="Hildebrand F."/>
            <person name="Pallen M.J."/>
        </authorList>
    </citation>
    <scope>NUCLEOTIDE SEQUENCE</scope>
    <source>
        <strain evidence="9">7318</strain>
    </source>
</reference>
<feature type="transmembrane region" description="Helical" evidence="7">
    <location>
        <begin position="137"/>
        <end position="154"/>
    </location>
</feature>
<dbReference type="Gene3D" id="1.20.1250.20">
    <property type="entry name" value="MFS general substrate transporter like domains"/>
    <property type="match status" value="1"/>
</dbReference>
<protein>
    <submittedName>
        <fullName evidence="9">MDR family MFS transporter</fullName>
    </submittedName>
</protein>
<reference evidence="9" key="2">
    <citation type="submission" date="2021-09" db="EMBL/GenBank/DDBJ databases">
        <authorList>
            <person name="Gilroy R."/>
        </authorList>
    </citation>
    <scope>NUCLEOTIDE SEQUENCE</scope>
    <source>
        <strain evidence="9">7318</strain>
    </source>
</reference>
<sequence>MSKTKQKIAFAILIAIFLSAFEGVVVSTAAPVIVKSLHNFEMISWIFSLYLLASAVSTPIYGKLADLYGRKRMFIIGILIFLVGSILCGLAQSMLQLVLFRAVQGMGAGAILTIGFTIIGDIFTLEERSIVQGGISTVWGVAGLIGPLLGGFLIDYLSWHWIFFVNVPLCIFCIYILSRYVHEQKPTKHPKIDYLGALLLSIAIGSFLYGVMTISGDFVLGMILFIITTISGIIFYLQETKTPEPIVPLFILNRNSLVVNAVTFGVSFILIANSVYLPLHIQSIMGYSATVAGLSLIGTSAAWFLSSVSLARLMKKFEAKYIVMCACAILIFSCCLINSLHIDSPLWQMAIYVFFFGFGFSGTLNTLTFIVQDSVSYDKRGAAVGINMLTRTLAQTIGVTVLGAVINVYADIFISEHNLSGITMQNFYDNTAPMYYELLREALFFALNHVYLINIAAAAVCFVLAYFVPKYQQQNQ</sequence>
<keyword evidence="3" id="KW-1003">Cell membrane</keyword>
<proteinExistence type="predicted"/>
<evidence type="ECO:0000256" key="1">
    <source>
        <dbReference type="ARBA" id="ARBA00004651"/>
    </source>
</evidence>
<accession>A0A921HNC5</accession>
<evidence type="ECO:0000256" key="2">
    <source>
        <dbReference type="ARBA" id="ARBA00022448"/>
    </source>
</evidence>
<dbReference type="CDD" id="cd17502">
    <property type="entry name" value="MFS_Azr1_MDR_like"/>
    <property type="match status" value="1"/>
</dbReference>
<feature type="transmembrane region" description="Helical" evidence="7">
    <location>
        <begin position="192"/>
        <end position="212"/>
    </location>
</feature>
<dbReference type="Proteomes" id="UP000780768">
    <property type="component" value="Unassembled WGS sequence"/>
</dbReference>
<dbReference type="GO" id="GO:0022857">
    <property type="term" value="F:transmembrane transporter activity"/>
    <property type="evidence" value="ECO:0007669"/>
    <property type="project" value="InterPro"/>
</dbReference>
<evidence type="ECO:0000313" key="9">
    <source>
        <dbReference type="EMBL" id="HJF85642.1"/>
    </source>
</evidence>
<dbReference type="SUPFAM" id="SSF103473">
    <property type="entry name" value="MFS general substrate transporter"/>
    <property type="match status" value="1"/>
</dbReference>